<evidence type="ECO:0000256" key="3">
    <source>
        <dbReference type="ARBA" id="ARBA00023015"/>
    </source>
</evidence>
<dbReference type="PROSITE" id="PS50045">
    <property type="entry name" value="SIGMA54_INTERACT_4"/>
    <property type="match status" value="1"/>
</dbReference>
<dbReference type="KEGG" id="dic:Dpoa569_0003837"/>
<dbReference type="SMART" id="SM00382">
    <property type="entry name" value="AAA"/>
    <property type="match status" value="1"/>
</dbReference>
<keyword evidence="10" id="KW-1185">Reference proteome</keyword>
<dbReference type="SMART" id="SM00448">
    <property type="entry name" value="REC"/>
    <property type="match status" value="1"/>
</dbReference>
<dbReference type="InterPro" id="IPR025944">
    <property type="entry name" value="Sigma_54_int_dom_CS"/>
</dbReference>
<dbReference type="Pfam" id="PF25601">
    <property type="entry name" value="AAA_lid_14"/>
    <property type="match status" value="1"/>
</dbReference>
<dbReference type="Gene3D" id="1.10.10.60">
    <property type="entry name" value="Homeodomain-like"/>
    <property type="match status" value="1"/>
</dbReference>
<keyword evidence="3" id="KW-0805">Transcription regulation</keyword>
<dbReference type="Pfam" id="PF00158">
    <property type="entry name" value="Sigma54_activat"/>
    <property type="match status" value="1"/>
</dbReference>
<accession>A0A5B8IKD0</accession>
<dbReference type="InterPro" id="IPR001789">
    <property type="entry name" value="Sig_transdc_resp-reg_receiver"/>
</dbReference>
<dbReference type="Gene3D" id="3.40.50.300">
    <property type="entry name" value="P-loop containing nucleotide triphosphate hydrolases"/>
    <property type="match status" value="1"/>
</dbReference>
<dbReference type="InterPro" id="IPR002197">
    <property type="entry name" value="HTH_Fis"/>
</dbReference>
<dbReference type="Gene3D" id="3.40.50.2300">
    <property type="match status" value="1"/>
</dbReference>
<evidence type="ECO:0000256" key="5">
    <source>
        <dbReference type="ARBA" id="ARBA00023163"/>
    </source>
</evidence>
<organism evidence="9 10">
    <name type="scientific">Dickeya poaceiphila</name>
    <dbReference type="NCBI Taxonomy" id="568768"/>
    <lineage>
        <taxon>Bacteria</taxon>
        <taxon>Pseudomonadati</taxon>
        <taxon>Pseudomonadota</taxon>
        <taxon>Gammaproteobacteria</taxon>
        <taxon>Enterobacterales</taxon>
        <taxon>Pectobacteriaceae</taxon>
        <taxon>Dickeya</taxon>
    </lineage>
</organism>
<evidence type="ECO:0000259" key="7">
    <source>
        <dbReference type="PROSITE" id="PS50045"/>
    </source>
</evidence>
<evidence type="ECO:0000256" key="4">
    <source>
        <dbReference type="ARBA" id="ARBA00023125"/>
    </source>
</evidence>
<dbReference type="GO" id="GO:0006355">
    <property type="term" value="P:regulation of DNA-templated transcription"/>
    <property type="evidence" value="ECO:0007669"/>
    <property type="project" value="InterPro"/>
</dbReference>
<evidence type="ECO:0000313" key="9">
    <source>
        <dbReference type="EMBL" id="QDX31767.1"/>
    </source>
</evidence>
<evidence type="ECO:0000259" key="8">
    <source>
        <dbReference type="PROSITE" id="PS50110"/>
    </source>
</evidence>
<dbReference type="SUPFAM" id="SSF46689">
    <property type="entry name" value="Homeodomain-like"/>
    <property type="match status" value="1"/>
</dbReference>
<dbReference type="PRINTS" id="PR01590">
    <property type="entry name" value="HTHFIS"/>
</dbReference>
<dbReference type="PANTHER" id="PTHR32071">
    <property type="entry name" value="TRANSCRIPTIONAL REGULATORY PROTEIN"/>
    <property type="match status" value="1"/>
</dbReference>
<dbReference type="EMBL" id="CP042220">
    <property type="protein sequence ID" value="QDX31767.1"/>
    <property type="molecule type" value="Genomic_DNA"/>
</dbReference>
<dbReference type="InterPro" id="IPR011006">
    <property type="entry name" value="CheY-like_superfamily"/>
</dbReference>
<dbReference type="PANTHER" id="PTHR32071:SF113">
    <property type="entry name" value="ALGINATE BIOSYNTHESIS TRANSCRIPTIONAL REGULATORY PROTEIN ALGB"/>
    <property type="match status" value="1"/>
</dbReference>
<dbReference type="InterPro" id="IPR025943">
    <property type="entry name" value="Sigma_54_int_dom_ATP-bd_2"/>
</dbReference>
<dbReference type="GO" id="GO:0005524">
    <property type="term" value="F:ATP binding"/>
    <property type="evidence" value="ECO:0007669"/>
    <property type="project" value="UniProtKB-KW"/>
</dbReference>
<evidence type="ECO:0000256" key="2">
    <source>
        <dbReference type="ARBA" id="ARBA00022840"/>
    </source>
</evidence>
<gene>
    <name evidence="9" type="ORF">Dpoa569_0003837</name>
</gene>
<dbReference type="OrthoDB" id="9804019at2"/>
<keyword evidence="6" id="KW-0597">Phosphoprotein</keyword>
<dbReference type="PROSITE" id="PS00688">
    <property type="entry name" value="SIGMA54_INTERACT_3"/>
    <property type="match status" value="1"/>
</dbReference>
<dbReference type="RefSeq" id="WP_042873532.1">
    <property type="nucleotide sequence ID" value="NZ_CM001975.1"/>
</dbReference>
<dbReference type="GO" id="GO:0043565">
    <property type="term" value="F:sequence-specific DNA binding"/>
    <property type="evidence" value="ECO:0007669"/>
    <property type="project" value="InterPro"/>
</dbReference>
<dbReference type="SUPFAM" id="SSF52540">
    <property type="entry name" value="P-loop containing nucleoside triphosphate hydrolases"/>
    <property type="match status" value="1"/>
</dbReference>
<dbReference type="InterPro" id="IPR058031">
    <property type="entry name" value="AAA_lid_NorR"/>
</dbReference>
<dbReference type="CDD" id="cd00009">
    <property type="entry name" value="AAA"/>
    <property type="match status" value="1"/>
</dbReference>
<dbReference type="PROSITE" id="PS50110">
    <property type="entry name" value="RESPONSE_REGULATORY"/>
    <property type="match status" value="1"/>
</dbReference>
<dbReference type="SUPFAM" id="SSF52172">
    <property type="entry name" value="CheY-like"/>
    <property type="match status" value="1"/>
</dbReference>
<keyword evidence="2" id="KW-0067">ATP-binding</keyword>
<keyword evidence="4" id="KW-0238">DNA-binding</keyword>
<feature type="domain" description="Response regulatory" evidence="8">
    <location>
        <begin position="6"/>
        <end position="125"/>
    </location>
</feature>
<reference evidence="9 10" key="1">
    <citation type="journal article" date="2019" name="Environ. Microbiol.">
        <title>The phytopathogenic nature of Dickeya aquatica 174/2 and the dynamic early evolution of Dickeya pathogenicity.</title>
        <authorList>
            <person name="Duprey A."/>
            <person name="Taib N."/>
            <person name="Leonard S."/>
            <person name="Garin T."/>
            <person name="Flandrois J.P."/>
            <person name="Nasser W."/>
            <person name="Brochier-Armanet C."/>
            <person name="Reverchon S."/>
        </authorList>
    </citation>
    <scope>NUCLEOTIDE SEQUENCE [LARGE SCALE GENOMIC DNA]</scope>
    <source>
        <strain evidence="9 10">NCPPB 569</strain>
    </source>
</reference>
<dbReference type="FunFam" id="3.40.50.300:FF:000006">
    <property type="entry name" value="DNA-binding transcriptional regulator NtrC"/>
    <property type="match status" value="1"/>
</dbReference>
<evidence type="ECO:0000256" key="6">
    <source>
        <dbReference type="PROSITE-ProRule" id="PRU00169"/>
    </source>
</evidence>
<dbReference type="InterPro" id="IPR027417">
    <property type="entry name" value="P-loop_NTPase"/>
</dbReference>
<dbReference type="Proteomes" id="UP000320591">
    <property type="component" value="Chromosome"/>
</dbReference>
<dbReference type="InterPro" id="IPR009057">
    <property type="entry name" value="Homeodomain-like_sf"/>
</dbReference>
<dbReference type="PROSITE" id="PS00676">
    <property type="entry name" value="SIGMA54_INTERACT_2"/>
    <property type="match status" value="1"/>
</dbReference>
<feature type="modified residue" description="4-aspartylphosphate" evidence="6">
    <location>
        <position position="55"/>
    </location>
</feature>
<name>A0A5B8IKD0_9GAMM</name>
<sequence>MADKQHILIVDDDAHILASLQMLLSMEGYQVTLCSTVEQVPVQLSQHDFDLILMDMNYQRDTTSGQEGLLLLEEIKRYDEYLPVVAMTGWGSVDIAVSTMRAGAVDFIQKPWDNERLLNVIRQQISFSLSQRSGKRLKEENKLLKLELEDNFNGEWVVESVPMKQLMRVVEQVAATETNILILGENGTGKSLLARVIHQLSSRRDENMVSVNMGCINENLFESEMFGHVKGAFTDARESRVGRFELADKGTLFLDEIGNLPLSQQSKLLRILEERCFERVGSSRTLKTNCRIIAATNAELAVRVAEGTFRQDLYYRLNTIELRVPSLAERQQDIMPLALNFIDRYARKYNKSAPGLSPSGQAALYGYHWPGNIRELSHLLERAVLLCRSSRLDSDDIFPSLPGATAPQKTVKTEPELDCDATLADIEERLLCQRMVKFEGNAIKAAHSLGLSRSAFYRRLEKYKINHE</sequence>
<keyword evidence="5" id="KW-0804">Transcription</keyword>
<dbReference type="Pfam" id="PF00072">
    <property type="entry name" value="Response_reg"/>
    <property type="match status" value="1"/>
</dbReference>
<protein>
    <submittedName>
        <fullName evidence="9">Sigma-54-dependent Fis family transcriptional regulator</fullName>
    </submittedName>
</protein>
<dbReference type="InterPro" id="IPR002078">
    <property type="entry name" value="Sigma_54_int"/>
</dbReference>
<dbReference type="InterPro" id="IPR003593">
    <property type="entry name" value="AAA+_ATPase"/>
</dbReference>
<evidence type="ECO:0000313" key="10">
    <source>
        <dbReference type="Proteomes" id="UP000320591"/>
    </source>
</evidence>
<dbReference type="Pfam" id="PF02954">
    <property type="entry name" value="HTH_8"/>
    <property type="match status" value="1"/>
</dbReference>
<feature type="domain" description="Sigma-54 factor interaction" evidence="7">
    <location>
        <begin position="156"/>
        <end position="385"/>
    </location>
</feature>
<dbReference type="Gene3D" id="1.10.8.60">
    <property type="match status" value="1"/>
</dbReference>
<proteinExistence type="predicted"/>
<dbReference type="AlphaFoldDB" id="A0A5B8IKD0"/>
<keyword evidence="1" id="KW-0547">Nucleotide-binding</keyword>
<evidence type="ECO:0000256" key="1">
    <source>
        <dbReference type="ARBA" id="ARBA00022741"/>
    </source>
</evidence>
<dbReference type="STRING" id="568768.GCA_000406125_03825"/>
<dbReference type="GO" id="GO:0000160">
    <property type="term" value="P:phosphorelay signal transduction system"/>
    <property type="evidence" value="ECO:0007669"/>
    <property type="project" value="InterPro"/>
</dbReference>